<accession>A0A2W2HHL5</accession>
<feature type="domain" description="HTH cro/C1-type" evidence="1">
    <location>
        <begin position="12"/>
        <end position="66"/>
    </location>
</feature>
<sequence>MSQDRARAAQHVVARRGELGLTQQQLASVAEIDVKTIFNLESGERWPHARTRARIEAALGWAAGTLTEIAAGRDPRPSASATSARRYAEVWAQKIWEITELTEYERRALIMSVRAMRGAEVATHATKRSAGA</sequence>
<dbReference type="Proteomes" id="UP000248544">
    <property type="component" value="Unassembled WGS sequence"/>
</dbReference>
<dbReference type="EMBL" id="POUA01000064">
    <property type="protein sequence ID" value="PZG49830.1"/>
    <property type="molecule type" value="Genomic_DNA"/>
</dbReference>
<dbReference type="Gene3D" id="1.10.260.40">
    <property type="entry name" value="lambda repressor-like DNA-binding domains"/>
    <property type="match status" value="1"/>
</dbReference>
<proteinExistence type="predicted"/>
<dbReference type="AlphaFoldDB" id="A0A2W2HHL5"/>
<dbReference type="RefSeq" id="WP_111167062.1">
    <property type="nucleotide sequence ID" value="NZ_POUA01000064.1"/>
</dbReference>
<gene>
    <name evidence="2" type="ORF">C1I98_10970</name>
</gene>
<protein>
    <recommendedName>
        <fullName evidence="1">HTH cro/C1-type domain-containing protein</fullName>
    </recommendedName>
</protein>
<evidence type="ECO:0000313" key="2">
    <source>
        <dbReference type="EMBL" id="PZG49830.1"/>
    </source>
</evidence>
<dbReference type="Pfam" id="PF01381">
    <property type="entry name" value="HTH_3"/>
    <property type="match status" value="1"/>
</dbReference>
<reference evidence="2 3" key="1">
    <citation type="submission" date="2018-01" db="EMBL/GenBank/DDBJ databases">
        <title>Draft genome sequence of Sphaerisporangium sp. 7K107.</title>
        <authorList>
            <person name="Sahin N."/>
            <person name="Saygin H."/>
            <person name="Ay H."/>
        </authorList>
    </citation>
    <scope>NUCLEOTIDE SEQUENCE [LARGE SCALE GENOMIC DNA]</scope>
    <source>
        <strain evidence="2 3">7K107</strain>
    </source>
</reference>
<organism evidence="2 3">
    <name type="scientific">Spongiactinospora gelatinilytica</name>
    <dbReference type="NCBI Taxonomy" id="2666298"/>
    <lineage>
        <taxon>Bacteria</taxon>
        <taxon>Bacillati</taxon>
        <taxon>Actinomycetota</taxon>
        <taxon>Actinomycetes</taxon>
        <taxon>Streptosporangiales</taxon>
        <taxon>Streptosporangiaceae</taxon>
        <taxon>Spongiactinospora</taxon>
    </lineage>
</organism>
<dbReference type="PROSITE" id="PS50943">
    <property type="entry name" value="HTH_CROC1"/>
    <property type="match status" value="1"/>
</dbReference>
<evidence type="ECO:0000259" key="1">
    <source>
        <dbReference type="PROSITE" id="PS50943"/>
    </source>
</evidence>
<dbReference type="InterPro" id="IPR001387">
    <property type="entry name" value="Cro/C1-type_HTH"/>
</dbReference>
<keyword evidence="3" id="KW-1185">Reference proteome</keyword>
<dbReference type="GO" id="GO:0003677">
    <property type="term" value="F:DNA binding"/>
    <property type="evidence" value="ECO:0007669"/>
    <property type="project" value="InterPro"/>
</dbReference>
<dbReference type="CDD" id="cd00093">
    <property type="entry name" value="HTH_XRE"/>
    <property type="match status" value="1"/>
</dbReference>
<dbReference type="SUPFAM" id="SSF47413">
    <property type="entry name" value="lambda repressor-like DNA-binding domains"/>
    <property type="match status" value="1"/>
</dbReference>
<comment type="caution">
    <text evidence="2">The sequence shown here is derived from an EMBL/GenBank/DDBJ whole genome shotgun (WGS) entry which is preliminary data.</text>
</comment>
<dbReference type="InterPro" id="IPR010982">
    <property type="entry name" value="Lambda_DNA-bd_dom_sf"/>
</dbReference>
<evidence type="ECO:0000313" key="3">
    <source>
        <dbReference type="Proteomes" id="UP000248544"/>
    </source>
</evidence>
<name>A0A2W2HHL5_9ACTN</name>